<name>A0ABU9Y217_9SPHN</name>
<dbReference type="Proteomes" id="UP001419910">
    <property type="component" value="Unassembled WGS sequence"/>
</dbReference>
<feature type="transmembrane region" description="Helical" evidence="1">
    <location>
        <begin position="12"/>
        <end position="31"/>
    </location>
</feature>
<proteinExistence type="predicted"/>
<dbReference type="EMBL" id="JBDIME010000006">
    <property type="protein sequence ID" value="MEN2789847.1"/>
    <property type="molecule type" value="Genomic_DNA"/>
</dbReference>
<reference evidence="2 3" key="1">
    <citation type="submission" date="2024-05" db="EMBL/GenBank/DDBJ databases">
        <authorList>
            <person name="Liu Q."/>
            <person name="Xin Y.-H."/>
        </authorList>
    </citation>
    <scope>NUCLEOTIDE SEQUENCE [LARGE SCALE GENOMIC DNA]</scope>
    <source>
        <strain evidence="2 3">CGMCC 1.10181</strain>
    </source>
</reference>
<evidence type="ECO:0000313" key="2">
    <source>
        <dbReference type="EMBL" id="MEN2789847.1"/>
    </source>
</evidence>
<evidence type="ECO:0000256" key="1">
    <source>
        <dbReference type="SAM" id="Phobius"/>
    </source>
</evidence>
<evidence type="ECO:0000313" key="3">
    <source>
        <dbReference type="Proteomes" id="UP001419910"/>
    </source>
</evidence>
<sequence length="133" mass="14729">MDISPAEATVMAALIGGLVALVTGLVTASLTRSSTERRLRREFVLDYAAERVAHELLQSEWPLRSLNVIKIHLGGFSDNDLRKILVRAGAIRFVSKSGAELWGLLERNRQLLGVTHINEDPANPPIMPEWMAM</sequence>
<keyword evidence="1" id="KW-1133">Transmembrane helix</keyword>
<protein>
    <submittedName>
        <fullName evidence="2">Uncharacterized protein</fullName>
    </submittedName>
</protein>
<keyword evidence="3" id="KW-1185">Reference proteome</keyword>
<keyword evidence="1" id="KW-0812">Transmembrane</keyword>
<organism evidence="2 3">
    <name type="scientific">Sphingomonas oligophenolica</name>
    <dbReference type="NCBI Taxonomy" id="301154"/>
    <lineage>
        <taxon>Bacteria</taxon>
        <taxon>Pseudomonadati</taxon>
        <taxon>Pseudomonadota</taxon>
        <taxon>Alphaproteobacteria</taxon>
        <taxon>Sphingomonadales</taxon>
        <taxon>Sphingomonadaceae</taxon>
        <taxon>Sphingomonas</taxon>
    </lineage>
</organism>
<gene>
    <name evidence="2" type="ORF">ABC974_09435</name>
</gene>
<comment type="caution">
    <text evidence="2">The sequence shown here is derived from an EMBL/GenBank/DDBJ whole genome shotgun (WGS) entry which is preliminary data.</text>
</comment>
<dbReference type="RefSeq" id="WP_343891364.1">
    <property type="nucleotide sequence ID" value="NZ_BAAAEH010000040.1"/>
</dbReference>
<keyword evidence="1" id="KW-0472">Membrane</keyword>
<accession>A0ABU9Y217</accession>